<dbReference type="InterPro" id="IPR013424">
    <property type="entry name" value="Ice-binding_C"/>
</dbReference>
<dbReference type="NCBIfam" id="NF033554">
    <property type="entry name" value="floc_PepA"/>
    <property type="match status" value="1"/>
</dbReference>
<feature type="signal peptide" evidence="1">
    <location>
        <begin position="1"/>
        <end position="25"/>
    </location>
</feature>
<evidence type="ECO:0000256" key="1">
    <source>
        <dbReference type="SAM" id="SignalP"/>
    </source>
</evidence>
<organism evidence="3 4">
    <name type="scientific">Bowmanella denitrificans</name>
    <dbReference type="NCBI Taxonomy" id="366582"/>
    <lineage>
        <taxon>Bacteria</taxon>
        <taxon>Pseudomonadati</taxon>
        <taxon>Pseudomonadota</taxon>
        <taxon>Gammaproteobacteria</taxon>
        <taxon>Alteromonadales</taxon>
        <taxon>Alteromonadaceae</taxon>
        <taxon>Bowmanella</taxon>
    </lineage>
</organism>
<feature type="domain" description="Ice-binding protein C-terminal" evidence="2">
    <location>
        <begin position="262"/>
        <end position="284"/>
    </location>
</feature>
<dbReference type="NCBIfam" id="TIGR02595">
    <property type="entry name" value="PEP_CTERM"/>
    <property type="match status" value="1"/>
</dbReference>
<keyword evidence="1" id="KW-0732">Signal</keyword>
<evidence type="ECO:0000313" key="3">
    <source>
        <dbReference type="EMBL" id="GAA0369800.1"/>
    </source>
</evidence>
<sequence>MNAGKIFSRTTIAAGLLAFSGLASASTITFNDTGLGGDNVFSFDSISLLSYNAQVTLQDTDGDGTLLGPGNFVEIGLTGAVSFNTESGTTQSPIDPTITGLNTEYQLFFDLTVTGTAAFALGLSPFGAPQLAGLINFNNIGSSIDLYYDTDTAAGMQGSATLISTGGLKGNNGCSVVSNSTVAAGDVLGSCLLGSEFQPISGVFFDEMGRDLNSLIGLVPLALDFDINVDRFFPALEFVFPGGAGSSQTFTIQHDGSVKIVVPEPASIAILGLGLFGLGMARRRK</sequence>
<dbReference type="RefSeq" id="WP_343847032.1">
    <property type="nucleotide sequence ID" value="NZ_BAAAEI010000023.1"/>
</dbReference>
<dbReference type="Pfam" id="PF07589">
    <property type="entry name" value="PEP-CTERM"/>
    <property type="match status" value="1"/>
</dbReference>
<dbReference type="EMBL" id="BAAAEI010000023">
    <property type="protein sequence ID" value="GAA0369800.1"/>
    <property type="molecule type" value="Genomic_DNA"/>
</dbReference>
<name>A0ABN0XQC9_9ALTE</name>
<evidence type="ECO:0000313" key="4">
    <source>
        <dbReference type="Proteomes" id="UP001501757"/>
    </source>
</evidence>
<gene>
    <name evidence="3" type="ORF">GCM10009092_37600</name>
</gene>
<protein>
    <recommendedName>
        <fullName evidence="2">Ice-binding protein C-terminal domain-containing protein</fullName>
    </recommendedName>
</protein>
<dbReference type="Proteomes" id="UP001501757">
    <property type="component" value="Unassembled WGS sequence"/>
</dbReference>
<comment type="caution">
    <text evidence="3">The sequence shown here is derived from an EMBL/GenBank/DDBJ whole genome shotgun (WGS) entry which is preliminary data.</text>
</comment>
<accession>A0ABN0XQC9</accession>
<feature type="chain" id="PRO_5047204771" description="Ice-binding protein C-terminal domain-containing protein" evidence="1">
    <location>
        <begin position="26"/>
        <end position="285"/>
    </location>
</feature>
<proteinExistence type="predicted"/>
<keyword evidence="4" id="KW-1185">Reference proteome</keyword>
<reference evidence="3 4" key="1">
    <citation type="journal article" date="2019" name="Int. J. Syst. Evol. Microbiol.">
        <title>The Global Catalogue of Microorganisms (GCM) 10K type strain sequencing project: providing services to taxonomists for standard genome sequencing and annotation.</title>
        <authorList>
            <consortium name="The Broad Institute Genomics Platform"/>
            <consortium name="The Broad Institute Genome Sequencing Center for Infectious Disease"/>
            <person name="Wu L."/>
            <person name="Ma J."/>
        </authorList>
    </citation>
    <scope>NUCLEOTIDE SEQUENCE [LARGE SCALE GENOMIC DNA]</scope>
    <source>
        <strain evidence="3 4">JCM 13378</strain>
    </source>
</reference>
<evidence type="ECO:0000259" key="2">
    <source>
        <dbReference type="Pfam" id="PF07589"/>
    </source>
</evidence>